<dbReference type="STRING" id="933059.SAMN04488103_109174"/>
<protein>
    <submittedName>
        <fullName evidence="1">Uncharacterized protein</fullName>
    </submittedName>
</protein>
<organism evidence="1 2">
    <name type="scientific">Gemmobacter aquatilis</name>
    <dbReference type="NCBI Taxonomy" id="933059"/>
    <lineage>
        <taxon>Bacteria</taxon>
        <taxon>Pseudomonadati</taxon>
        <taxon>Pseudomonadota</taxon>
        <taxon>Alphaproteobacteria</taxon>
        <taxon>Rhodobacterales</taxon>
        <taxon>Paracoccaceae</taxon>
        <taxon>Gemmobacter</taxon>
    </lineage>
</organism>
<dbReference type="RefSeq" id="WP_091302843.1">
    <property type="nucleotide sequence ID" value="NZ_FOCE01000009.1"/>
</dbReference>
<dbReference type="Proteomes" id="UP000198761">
    <property type="component" value="Unassembled WGS sequence"/>
</dbReference>
<evidence type="ECO:0000313" key="1">
    <source>
        <dbReference type="EMBL" id="SEN95240.1"/>
    </source>
</evidence>
<evidence type="ECO:0000313" key="2">
    <source>
        <dbReference type="Proteomes" id="UP000198761"/>
    </source>
</evidence>
<name>A0A1H8KQQ4_9RHOB</name>
<proteinExistence type="predicted"/>
<accession>A0A1H8KQQ4</accession>
<keyword evidence="2" id="KW-1185">Reference proteome</keyword>
<dbReference type="EMBL" id="FOCE01000009">
    <property type="protein sequence ID" value="SEN95240.1"/>
    <property type="molecule type" value="Genomic_DNA"/>
</dbReference>
<gene>
    <name evidence="1" type="ORF">SAMN04488103_109174</name>
</gene>
<reference evidence="1 2" key="1">
    <citation type="submission" date="2016-10" db="EMBL/GenBank/DDBJ databases">
        <authorList>
            <person name="de Groot N.N."/>
        </authorList>
    </citation>
    <scope>NUCLEOTIDE SEQUENCE [LARGE SCALE GENOMIC DNA]</scope>
    <source>
        <strain evidence="1 2">DSM 3857</strain>
    </source>
</reference>
<dbReference type="AlphaFoldDB" id="A0A1H8KQQ4"/>
<sequence length="91" mass="9999">MSQMEFRGDLSAWHVMLDEISRLAAQLPDGQRRVAQFRARMDWAARSDDYLTLEPVAVDGVPVMCGVPGPLALAFVGELRDAVAEAKRGVL</sequence>